<gene>
    <name evidence="1" type="ORF">AWB68_06411</name>
</gene>
<dbReference type="Gene3D" id="3.40.50.1110">
    <property type="entry name" value="SGNH hydrolase"/>
    <property type="match status" value="1"/>
</dbReference>
<evidence type="ECO:0000313" key="1">
    <source>
        <dbReference type="EMBL" id="SAL82167.1"/>
    </source>
</evidence>
<dbReference type="SUPFAM" id="SSF52266">
    <property type="entry name" value="SGNH hydrolase"/>
    <property type="match status" value="1"/>
</dbReference>
<dbReference type="GO" id="GO:0016788">
    <property type="term" value="F:hydrolase activity, acting on ester bonds"/>
    <property type="evidence" value="ECO:0007669"/>
    <property type="project" value="UniProtKB-ARBA"/>
</dbReference>
<protein>
    <recommendedName>
        <fullName evidence="3">SGNH hydrolase-type esterase domain-containing protein</fullName>
    </recommendedName>
</protein>
<dbReference type="RefSeq" id="WP_087648353.1">
    <property type="nucleotide sequence ID" value="NZ_FCON02000115.1"/>
</dbReference>
<comment type="caution">
    <text evidence="1">The sequence shown here is derived from an EMBL/GenBank/DDBJ whole genome shotgun (WGS) entry which is preliminary data.</text>
</comment>
<dbReference type="InterPro" id="IPR036514">
    <property type="entry name" value="SGNH_hydro_sf"/>
</dbReference>
<dbReference type="Proteomes" id="UP000054770">
    <property type="component" value="Unassembled WGS sequence"/>
</dbReference>
<dbReference type="OrthoDB" id="6194308at2"/>
<sequence length="325" mass="35552">MNLLQVGNIKYVGANQIQGNHAPEINESQWRFLAQGDSWFSIGGSIFGLGSLTPLPPNGSMLLAMRTAKSSIVVSAAYPGKTLEQMINPRQEVYFRRLISGNLAHQFDAILLSGGGNDFIDAAAIDPATADPDLKSSRILRTPAEWTADPAPEKYVFKDGWAKLLNRLLGYYAVLIRWRDGTAAEDAALYPNRGMPLFTHAYDYAQPRQAPVHVGLQQLGPWLWAPFNANDIPEGDRDALVKWFLDSLAQFQGTLNANLADPVLMNGNPLQNPNIQPIDLHNTLTAARVDDIGISNDWENEIHPTAGGYAKLASAFVAKLSPHLA</sequence>
<reference evidence="1" key="1">
    <citation type="submission" date="2016-01" db="EMBL/GenBank/DDBJ databases">
        <authorList>
            <person name="Peeters C."/>
        </authorList>
    </citation>
    <scope>NUCLEOTIDE SEQUENCE [LARGE SCALE GENOMIC DNA]</scope>
    <source>
        <strain evidence="1">LMG 22940</strain>
    </source>
</reference>
<proteinExistence type="predicted"/>
<evidence type="ECO:0000313" key="2">
    <source>
        <dbReference type="Proteomes" id="UP000054770"/>
    </source>
</evidence>
<accession>A0A158KM08</accession>
<organism evidence="1 2">
    <name type="scientific">Caballeronia choica</name>
    <dbReference type="NCBI Taxonomy" id="326476"/>
    <lineage>
        <taxon>Bacteria</taxon>
        <taxon>Pseudomonadati</taxon>
        <taxon>Pseudomonadota</taxon>
        <taxon>Betaproteobacteria</taxon>
        <taxon>Burkholderiales</taxon>
        <taxon>Burkholderiaceae</taxon>
        <taxon>Caballeronia</taxon>
    </lineage>
</organism>
<keyword evidence="2" id="KW-1185">Reference proteome</keyword>
<evidence type="ECO:0008006" key="3">
    <source>
        <dbReference type="Google" id="ProtNLM"/>
    </source>
</evidence>
<dbReference type="AlphaFoldDB" id="A0A158KM08"/>
<name>A0A158KM08_9BURK</name>
<dbReference type="EMBL" id="FCON02000115">
    <property type="protein sequence ID" value="SAL82167.1"/>
    <property type="molecule type" value="Genomic_DNA"/>
</dbReference>